<comment type="similarity">
    <text evidence="2 7">Belongs to the peptidase M14 family.</text>
</comment>
<gene>
    <name evidence="9" type="ORF">T9A_02607</name>
</gene>
<evidence type="ECO:0000256" key="6">
    <source>
        <dbReference type="ARBA" id="ARBA00023049"/>
    </source>
</evidence>
<comment type="cofactor">
    <cofactor evidence="1">
        <name>Zn(2+)</name>
        <dbReference type="ChEBI" id="CHEBI:29105"/>
    </cofactor>
</comment>
<evidence type="ECO:0000256" key="1">
    <source>
        <dbReference type="ARBA" id="ARBA00001947"/>
    </source>
</evidence>
<evidence type="ECO:0000256" key="5">
    <source>
        <dbReference type="ARBA" id="ARBA00022833"/>
    </source>
</evidence>
<dbReference type="PROSITE" id="PS52035">
    <property type="entry name" value="PEPTIDASE_M14"/>
    <property type="match status" value="1"/>
</dbReference>
<dbReference type="InterPro" id="IPR000834">
    <property type="entry name" value="Peptidase_M14"/>
</dbReference>
<organism evidence="9 10">
    <name type="scientific">Alcanivorax jadensis T9</name>
    <dbReference type="NCBI Taxonomy" id="1177181"/>
    <lineage>
        <taxon>Bacteria</taxon>
        <taxon>Pseudomonadati</taxon>
        <taxon>Pseudomonadota</taxon>
        <taxon>Gammaproteobacteria</taxon>
        <taxon>Oceanospirillales</taxon>
        <taxon>Alcanivoracaceae</taxon>
        <taxon>Alcanivorax</taxon>
    </lineage>
</organism>
<reference evidence="9 10" key="1">
    <citation type="submission" date="2012-09" db="EMBL/GenBank/DDBJ databases">
        <title>Genome Sequence of alkane-degrading Bacterium Alcanivorax jadensis T9.</title>
        <authorList>
            <person name="Lai Q."/>
            <person name="Shao Z."/>
        </authorList>
    </citation>
    <scope>NUCLEOTIDE SEQUENCE [LARGE SCALE GENOMIC DNA]</scope>
    <source>
        <strain evidence="9 10">T9</strain>
    </source>
</reference>
<evidence type="ECO:0000313" key="10">
    <source>
        <dbReference type="Proteomes" id="UP000029443"/>
    </source>
</evidence>
<dbReference type="Proteomes" id="UP000029443">
    <property type="component" value="Unassembled WGS sequence"/>
</dbReference>
<comment type="caution">
    <text evidence="7">Lacks conserved residue(s) required for the propagation of feature annotation.</text>
</comment>
<proteinExistence type="inferred from homology"/>
<dbReference type="Pfam" id="PF00246">
    <property type="entry name" value="Peptidase_M14"/>
    <property type="match status" value="1"/>
</dbReference>
<keyword evidence="5" id="KW-0862">Zinc</keyword>
<evidence type="ECO:0000256" key="2">
    <source>
        <dbReference type="ARBA" id="ARBA00005988"/>
    </source>
</evidence>
<comment type="caution">
    <text evidence="9">The sequence shown here is derived from an EMBL/GenBank/DDBJ whole genome shotgun (WGS) entry which is preliminary data.</text>
</comment>
<evidence type="ECO:0000313" key="9">
    <source>
        <dbReference type="EMBL" id="KGD60430.1"/>
    </source>
</evidence>
<keyword evidence="4" id="KW-0378">Hydrolase</keyword>
<keyword evidence="10" id="KW-1185">Reference proteome</keyword>
<evidence type="ECO:0000259" key="8">
    <source>
        <dbReference type="PROSITE" id="PS52035"/>
    </source>
</evidence>
<keyword evidence="3" id="KW-0645">Protease</keyword>
<dbReference type="Gene3D" id="3.40.630.10">
    <property type="entry name" value="Zn peptidases"/>
    <property type="match status" value="1"/>
</dbReference>
<evidence type="ECO:0000256" key="3">
    <source>
        <dbReference type="ARBA" id="ARBA00022670"/>
    </source>
</evidence>
<dbReference type="PANTHER" id="PTHR11705:SF143">
    <property type="entry name" value="SLL0236 PROTEIN"/>
    <property type="match status" value="1"/>
</dbReference>
<dbReference type="SUPFAM" id="SSF53187">
    <property type="entry name" value="Zn-dependent exopeptidases"/>
    <property type="match status" value="1"/>
</dbReference>
<dbReference type="EMBL" id="ARXU01000011">
    <property type="protein sequence ID" value="KGD60430.1"/>
    <property type="molecule type" value="Genomic_DNA"/>
</dbReference>
<accession>A0ABR4WAM7</accession>
<evidence type="ECO:0000256" key="7">
    <source>
        <dbReference type="PROSITE-ProRule" id="PRU01379"/>
    </source>
</evidence>
<name>A0ABR4WAM7_9GAMM</name>
<protein>
    <recommendedName>
        <fullName evidence="8">Peptidase M14 domain-containing protein</fullName>
    </recommendedName>
</protein>
<feature type="domain" description="Peptidase M14" evidence="8">
    <location>
        <begin position="37"/>
        <end position="375"/>
    </location>
</feature>
<keyword evidence="6" id="KW-0482">Metalloprotease</keyword>
<sequence>MQVKHRHIPVIYRRYPVQSSLPVPPPPMEDKLYLLQRHLPELLHLDALIRHGERHLRVSTVHKVPMGELSLPVRVIEMGSTSPGVPVIGFFGGVHGVERIGSQVLMSWLHSLIHRLQWDDQLHRRLEQVRLVFMPMINPGGIWKRTRSNPNGVDLMRNAPIDAMGRVPFLVGGHRISRHLPWYRGKSGAPMEPEAQAVIRVVREKLMPAPFSMSLDCHSGFGRRDRIWCCYARSHRPIPHIGEVFRLKQHFEDTYPHHHPYLIEPQSVNYTTHGDLWDYLYDDAQDRAPYHTFLPFTLEMGSWLWVRKNPRQMLDFFGYFNPVIGHRHHRVLRQHLPLFEFLTAMTANAGNWLPTTREKSALTRQAIAHWFGDAD</sequence>
<dbReference type="PANTHER" id="PTHR11705">
    <property type="entry name" value="PROTEASE FAMILY M14 CARBOXYPEPTIDASE A,B"/>
    <property type="match status" value="1"/>
</dbReference>
<evidence type="ECO:0000256" key="4">
    <source>
        <dbReference type="ARBA" id="ARBA00022801"/>
    </source>
</evidence>